<evidence type="ECO:0000313" key="27">
    <source>
        <dbReference type="Proteomes" id="UP000315295"/>
    </source>
</evidence>
<evidence type="ECO:0000313" key="26">
    <source>
        <dbReference type="EMBL" id="TQE11655.1"/>
    </source>
</evidence>
<evidence type="ECO:0000256" key="12">
    <source>
        <dbReference type="ARBA" id="ARBA00022737"/>
    </source>
</evidence>
<dbReference type="InterPro" id="IPR001245">
    <property type="entry name" value="Ser-Thr/Tyr_kinase_cat_dom"/>
</dbReference>
<organism evidence="26 27">
    <name type="scientific">Malus baccata</name>
    <name type="common">Siberian crab apple</name>
    <name type="synonym">Pyrus baccata</name>
    <dbReference type="NCBI Taxonomy" id="106549"/>
    <lineage>
        <taxon>Eukaryota</taxon>
        <taxon>Viridiplantae</taxon>
        <taxon>Streptophyta</taxon>
        <taxon>Embryophyta</taxon>
        <taxon>Tracheophyta</taxon>
        <taxon>Spermatophyta</taxon>
        <taxon>Magnoliopsida</taxon>
        <taxon>eudicotyledons</taxon>
        <taxon>Gunneridae</taxon>
        <taxon>Pentapetalae</taxon>
        <taxon>rosids</taxon>
        <taxon>fabids</taxon>
        <taxon>Rosales</taxon>
        <taxon>Rosaceae</taxon>
        <taxon>Amygdaloideae</taxon>
        <taxon>Maleae</taxon>
        <taxon>Malus</taxon>
    </lineage>
</organism>
<dbReference type="PROSITE" id="PS00108">
    <property type="entry name" value="PROTEIN_KINASE_ST"/>
    <property type="match status" value="1"/>
</dbReference>
<evidence type="ECO:0000256" key="2">
    <source>
        <dbReference type="ARBA" id="ARBA00008684"/>
    </source>
</evidence>
<dbReference type="PANTHER" id="PTHR27008:SF499">
    <property type="entry name" value="OS06G0581500 PROTEIN"/>
    <property type="match status" value="1"/>
</dbReference>
<evidence type="ECO:0000256" key="18">
    <source>
        <dbReference type="ARBA" id="ARBA00023170"/>
    </source>
</evidence>
<dbReference type="Gene3D" id="1.10.510.10">
    <property type="entry name" value="Transferase(Phosphotransferase) domain 1"/>
    <property type="match status" value="1"/>
</dbReference>
<evidence type="ECO:0000256" key="10">
    <source>
        <dbReference type="ARBA" id="ARBA00022692"/>
    </source>
</evidence>
<keyword evidence="11 24" id="KW-0732">Signal</keyword>
<evidence type="ECO:0000259" key="25">
    <source>
        <dbReference type="PROSITE" id="PS50011"/>
    </source>
</evidence>
<dbReference type="Gene3D" id="3.30.200.20">
    <property type="entry name" value="Phosphorylase Kinase, domain 1"/>
    <property type="match status" value="1"/>
</dbReference>
<keyword evidence="15 22" id="KW-0067">ATP-binding</keyword>
<feature type="signal peptide" evidence="24">
    <location>
        <begin position="1"/>
        <end position="32"/>
    </location>
</feature>
<evidence type="ECO:0000256" key="8">
    <source>
        <dbReference type="ARBA" id="ARBA00022614"/>
    </source>
</evidence>
<keyword evidence="7" id="KW-0597">Phosphoprotein</keyword>
<keyword evidence="9" id="KW-0808">Transferase</keyword>
<dbReference type="Pfam" id="PF07714">
    <property type="entry name" value="PK_Tyr_Ser-Thr"/>
    <property type="match status" value="1"/>
</dbReference>
<accession>A0A540NKW6</accession>
<dbReference type="InterPro" id="IPR051809">
    <property type="entry name" value="Plant_receptor-like_S/T_kinase"/>
</dbReference>
<comment type="caution">
    <text evidence="26">The sequence shown here is derived from an EMBL/GenBank/DDBJ whole genome shotgun (WGS) entry which is preliminary data.</text>
</comment>
<feature type="binding site" evidence="22">
    <location>
        <position position="739"/>
    </location>
    <ligand>
        <name>ATP</name>
        <dbReference type="ChEBI" id="CHEBI:30616"/>
    </ligand>
</feature>
<dbReference type="SUPFAM" id="SSF52047">
    <property type="entry name" value="RNI-like"/>
    <property type="match status" value="1"/>
</dbReference>
<gene>
    <name evidence="26" type="ORF">C1H46_002691</name>
</gene>
<comment type="catalytic activity">
    <reaction evidence="20">
        <text>L-threonyl-[protein] + ATP = O-phospho-L-threonyl-[protein] + ADP + H(+)</text>
        <dbReference type="Rhea" id="RHEA:46608"/>
        <dbReference type="Rhea" id="RHEA-COMP:11060"/>
        <dbReference type="Rhea" id="RHEA-COMP:11605"/>
        <dbReference type="ChEBI" id="CHEBI:15378"/>
        <dbReference type="ChEBI" id="CHEBI:30013"/>
        <dbReference type="ChEBI" id="CHEBI:30616"/>
        <dbReference type="ChEBI" id="CHEBI:61977"/>
        <dbReference type="ChEBI" id="CHEBI:456216"/>
        <dbReference type="EC" id="2.7.11.1"/>
    </reaction>
</comment>
<dbReference type="AlphaFoldDB" id="A0A540NKW6"/>
<dbReference type="SMART" id="SM00369">
    <property type="entry name" value="LRR_TYP"/>
    <property type="match status" value="6"/>
</dbReference>
<dbReference type="PROSITE" id="PS00107">
    <property type="entry name" value="PROTEIN_KINASE_ATP"/>
    <property type="match status" value="1"/>
</dbReference>
<dbReference type="Pfam" id="PF00560">
    <property type="entry name" value="LRR_1"/>
    <property type="match status" value="4"/>
</dbReference>
<dbReference type="SMART" id="SM00220">
    <property type="entry name" value="S_TKc"/>
    <property type="match status" value="1"/>
</dbReference>
<dbReference type="InterPro" id="IPR017441">
    <property type="entry name" value="Protein_kinase_ATP_BS"/>
</dbReference>
<dbReference type="Proteomes" id="UP000315295">
    <property type="component" value="Unassembled WGS sequence"/>
</dbReference>
<dbReference type="EC" id="2.7.11.1" evidence="4"/>
<evidence type="ECO:0000256" key="13">
    <source>
        <dbReference type="ARBA" id="ARBA00022741"/>
    </source>
</evidence>
<evidence type="ECO:0000256" key="24">
    <source>
        <dbReference type="SAM" id="SignalP"/>
    </source>
</evidence>
<dbReference type="FunFam" id="3.80.10.10:FF:000288">
    <property type="entry name" value="LRR receptor-like serine/threonine-protein kinase EFR"/>
    <property type="match status" value="1"/>
</dbReference>
<evidence type="ECO:0000256" key="22">
    <source>
        <dbReference type="PROSITE-ProRule" id="PRU10141"/>
    </source>
</evidence>
<proteinExistence type="inferred from homology"/>
<dbReference type="SUPFAM" id="SSF56112">
    <property type="entry name" value="Protein kinase-like (PK-like)"/>
    <property type="match status" value="1"/>
</dbReference>
<dbReference type="Pfam" id="PF23598">
    <property type="entry name" value="LRR_14"/>
    <property type="match status" value="1"/>
</dbReference>
<dbReference type="STRING" id="106549.A0A540NKW6"/>
<evidence type="ECO:0000256" key="3">
    <source>
        <dbReference type="ARBA" id="ARBA00009592"/>
    </source>
</evidence>
<evidence type="ECO:0000256" key="16">
    <source>
        <dbReference type="ARBA" id="ARBA00022989"/>
    </source>
</evidence>
<evidence type="ECO:0000256" key="11">
    <source>
        <dbReference type="ARBA" id="ARBA00022729"/>
    </source>
</evidence>
<dbReference type="EMBL" id="VIEB01000027">
    <property type="protein sequence ID" value="TQE11655.1"/>
    <property type="molecule type" value="Genomic_DNA"/>
</dbReference>
<evidence type="ECO:0000256" key="5">
    <source>
        <dbReference type="ARBA" id="ARBA00022475"/>
    </source>
</evidence>
<keyword evidence="6" id="KW-0723">Serine/threonine-protein kinase</keyword>
<evidence type="ECO:0000256" key="19">
    <source>
        <dbReference type="ARBA" id="ARBA00023180"/>
    </source>
</evidence>
<reference evidence="26 27" key="1">
    <citation type="journal article" date="2019" name="G3 (Bethesda)">
        <title>Sequencing of a Wild Apple (Malus baccata) Genome Unravels the Differences Between Cultivated and Wild Apple Species Regarding Disease Resistance and Cold Tolerance.</title>
        <authorList>
            <person name="Chen X."/>
        </authorList>
    </citation>
    <scope>NUCLEOTIDE SEQUENCE [LARGE SCALE GENOMIC DNA]</scope>
    <source>
        <strain evidence="27">cv. Shandingzi</strain>
        <tissue evidence="26">Leaves</tissue>
    </source>
</reference>
<comment type="similarity">
    <text evidence="3">Belongs to the RLP family.</text>
</comment>
<dbReference type="GO" id="GO:0005524">
    <property type="term" value="F:ATP binding"/>
    <property type="evidence" value="ECO:0007669"/>
    <property type="project" value="UniProtKB-UniRule"/>
</dbReference>
<dbReference type="FunFam" id="3.80.10.10:FF:000275">
    <property type="entry name" value="Leucine-rich repeat receptor-like protein kinase"/>
    <property type="match status" value="1"/>
</dbReference>
<dbReference type="InterPro" id="IPR013210">
    <property type="entry name" value="LRR_N_plant-typ"/>
</dbReference>
<keyword evidence="10 23" id="KW-0812">Transmembrane</keyword>
<comment type="subcellular location">
    <subcellularLocation>
        <location evidence="1">Cell membrane</location>
        <topology evidence="1">Single-pass type I membrane protein</topology>
    </subcellularLocation>
</comment>
<dbReference type="InterPro" id="IPR001611">
    <property type="entry name" value="Leu-rich_rpt"/>
</dbReference>
<protein>
    <recommendedName>
        <fullName evidence="4">non-specific serine/threonine protein kinase</fullName>
        <ecNumber evidence="4">2.7.11.1</ecNumber>
    </recommendedName>
</protein>
<dbReference type="SUPFAM" id="SSF52058">
    <property type="entry name" value="L domain-like"/>
    <property type="match status" value="1"/>
</dbReference>
<dbReference type="GO" id="GO:0004674">
    <property type="term" value="F:protein serine/threonine kinase activity"/>
    <property type="evidence" value="ECO:0007669"/>
    <property type="project" value="UniProtKB-KW"/>
</dbReference>
<keyword evidence="18" id="KW-0675">Receptor</keyword>
<dbReference type="InterPro" id="IPR000719">
    <property type="entry name" value="Prot_kinase_dom"/>
</dbReference>
<dbReference type="PROSITE" id="PS50011">
    <property type="entry name" value="PROTEIN_KINASE_DOM"/>
    <property type="match status" value="1"/>
</dbReference>
<keyword evidence="19" id="KW-0325">Glycoprotein</keyword>
<keyword evidence="17 23" id="KW-0472">Membrane</keyword>
<keyword evidence="13 22" id="KW-0547">Nucleotide-binding</keyword>
<evidence type="ECO:0000256" key="9">
    <source>
        <dbReference type="ARBA" id="ARBA00022679"/>
    </source>
</evidence>
<dbReference type="FunFam" id="3.80.10.10:FF:000041">
    <property type="entry name" value="LRR receptor-like serine/threonine-protein kinase ERECTA"/>
    <property type="match status" value="1"/>
</dbReference>
<feature type="transmembrane region" description="Helical" evidence="23">
    <location>
        <begin position="659"/>
        <end position="679"/>
    </location>
</feature>
<evidence type="ECO:0000256" key="7">
    <source>
        <dbReference type="ARBA" id="ARBA00022553"/>
    </source>
</evidence>
<keyword evidence="12" id="KW-0677">Repeat</keyword>
<evidence type="ECO:0000256" key="17">
    <source>
        <dbReference type="ARBA" id="ARBA00023136"/>
    </source>
</evidence>
<keyword evidence="14" id="KW-0418">Kinase</keyword>
<keyword evidence="5" id="KW-1003">Cell membrane</keyword>
<dbReference type="FunFam" id="1.10.510.10:FF:000358">
    <property type="entry name" value="Putative leucine-rich repeat receptor-like serine/threonine-protein kinase"/>
    <property type="match status" value="1"/>
</dbReference>
<keyword evidence="16 23" id="KW-1133">Transmembrane helix</keyword>
<keyword evidence="8" id="KW-0433">Leucine-rich repeat</keyword>
<evidence type="ECO:0000256" key="20">
    <source>
        <dbReference type="ARBA" id="ARBA00047899"/>
    </source>
</evidence>
<dbReference type="Pfam" id="PF08263">
    <property type="entry name" value="LRRNT_2"/>
    <property type="match status" value="1"/>
</dbReference>
<feature type="domain" description="Protein kinase" evidence="25">
    <location>
        <begin position="710"/>
        <end position="1033"/>
    </location>
</feature>
<evidence type="ECO:0000256" key="6">
    <source>
        <dbReference type="ARBA" id="ARBA00022527"/>
    </source>
</evidence>
<evidence type="ECO:0000256" key="4">
    <source>
        <dbReference type="ARBA" id="ARBA00012513"/>
    </source>
</evidence>
<dbReference type="PANTHER" id="PTHR27008">
    <property type="entry name" value="OS04G0122200 PROTEIN"/>
    <property type="match status" value="1"/>
</dbReference>
<evidence type="ECO:0000256" key="23">
    <source>
        <dbReference type="SAM" id="Phobius"/>
    </source>
</evidence>
<dbReference type="InterPro" id="IPR003591">
    <property type="entry name" value="Leu-rich_rpt_typical-subtyp"/>
</dbReference>
<evidence type="ECO:0000256" key="15">
    <source>
        <dbReference type="ARBA" id="ARBA00022840"/>
    </source>
</evidence>
<keyword evidence="27" id="KW-1185">Reference proteome</keyword>
<dbReference type="InterPro" id="IPR032675">
    <property type="entry name" value="LRR_dom_sf"/>
</dbReference>
<dbReference type="FunFam" id="3.30.200.20:FF:000432">
    <property type="entry name" value="LRR receptor-like serine/threonine-protein kinase EFR"/>
    <property type="match status" value="1"/>
</dbReference>
<feature type="chain" id="PRO_5021818780" description="non-specific serine/threonine protein kinase" evidence="24">
    <location>
        <begin position="33"/>
        <end position="1035"/>
    </location>
</feature>
<dbReference type="Gene3D" id="3.80.10.10">
    <property type="entry name" value="Ribonuclease Inhibitor"/>
    <property type="match status" value="4"/>
</dbReference>
<dbReference type="InterPro" id="IPR008271">
    <property type="entry name" value="Ser/Thr_kinase_AS"/>
</dbReference>
<evidence type="ECO:0000256" key="1">
    <source>
        <dbReference type="ARBA" id="ARBA00004251"/>
    </source>
</evidence>
<dbReference type="InterPro" id="IPR055414">
    <property type="entry name" value="LRR_R13L4/SHOC2-like"/>
</dbReference>
<comment type="similarity">
    <text evidence="2">Belongs to the protein kinase superfamily. Ser/Thr protein kinase family.</text>
</comment>
<evidence type="ECO:0000256" key="14">
    <source>
        <dbReference type="ARBA" id="ARBA00022777"/>
    </source>
</evidence>
<sequence length="1035" mass="111730">MEHSCSTHGRLILFTFFRGLVLLLCMSTHVDAAILPGNETDRLALLDFKDGITQDPLNVMSSWNDSTDFCSWVGVTCNPSTNRVSILKLNSRELAGSIPASIGNLTYLTGINLTNNNFHGEIPQEMGRLRSLQYLNLSGNSFRGKLPANISHCTELSGLDVHSNELIGSIPNEFSSLLKLTYLLLASNNLTGSIPTWIGNFSALFSIYLVGNNFHGSIPNELGRLKGLQALMLSENNLSGMVPPSIYNISSLRKYAVTLNQLQGELPPNVGTTLPNLEVFYGHSNKFTGNFPISLSNASRLSGIDFSTNVFTGTIPASFGNLKNLVRLNLAGNLLGSGKTGDLNFLSSLANCTILEVLGISNNQFGGELPRSIANLSTSLQILAVGGTLMHGSIPIGIGNLINLTVLGADHSFLSGNLPDEIGKLQKLGELYLSDNMFSGRIPSSLGNLTSLTRLYMHQNSFEGSIPPTLANCQTLLVLNLSGNNITGAIPRELIGLSSLSIYLGLANNHLTGALPQEVGKLANLVELDVSGNQLSGDIPSALGNCIMLERLCLADNKFDGTIPESLKSLRSLEEMDISSNNFSGQIPEFIGKLKFLKNLNVSNNNFEGELPKEGIFLNASGLSILGNGGLCGGIPQLSLPPCSNSKAHSSRGLLAPKVVIPVACALAFIIALSCFIVARSRRKPVTSPSHKDWKMGVSYLELVESTNGFSMDNLIGTGSFGSVYKGIIPSDGTVVAVKVLNLQQEGASRSFIRECNALKSIRHRNLLKIITACSSIDNQGNDFKSLVFEYMVNGSLDAWLHPIDYQSQSKRLSLRQRLNIAIDIASALNYLHHHCDTSIVHCDLKPSNVLLDEDMVAHVADFGLARFLLEAADNPSQSQTMSAGLRGSIGYIPPEYGMGGEVTILGDVYSFGILLLEMFTGKRPTDGMLGDGISIHNFTALAMPDHAMDIVDPSLLIEGEDADANDDKYKNEIEEKPITNRHDRGRVQGRKLEECLVSMMQIGLACSAISPGERMHMNVVVNKMKAIRDSFMKL</sequence>
<dbReference type="GO" id="GO:0005886">
    <property type="term" value="C:plasma membrane"/>
    <property type="evidence" value="ECO:0007669"/>
    <property type="project" value="UniProtKB-SubCell"/>
</dbReference>
<dbReference type="InterPro" id="IPR011009">
    <property type="entry name" value="Kinase-like_dom_sf"/>
</dbReference>
<comment type="catalytic activity">
    <reaction evidence="21">
        <text>L-seryl-[protein] + ATP = O-phospho-L-seryl-[protein] + ADP + H(+)</text>
        <dbReference type="Rhea" id="RHEA:17989"/>
        <dbReference type="Rhea" id="RHEA-COMP:9863"/>
        <dbReference type="Rhea" id="RHEA-COMP:11604"/>
        <dbReference type="ChEBI" id="CHEBI:15378"/>
        <dbReference type="ChEBI" id="CHEBI:29999"/>
        <dbReference type="ChEBI" id="CHEBI:30616"/>
        <dbReference type="ChEBI" id="CHEBI:83421"/>
        <dbReference type="ChEBI" id="CHEBI:456216"/>
        <dbReference type="EC" id="2.7.11.1"/>
    </reaction>
</comment>
<evidence type="ECO:0000256" key="21">
    <source>
        <dbReference type="ARBA" id="ARBA00048679"/>
    </source>
</evidence>
<name>A0A540NKW6_MALBA</name>